<dbReference type="EMBL" id="FNCY01000016">
    <property type="protein sequence ID" value="SDI28508.1"/>
    <property type="molecule type" value="Genomic_DNA"/>
</dbReference>
<reference evidence="4 5" key="1">
    <citation type="submission" date="2016-10" db="EMBL/GenBank/DDBJ databases">
        <authorList>
            <person name="de Groot N.N."/>
        </authorList>
    </citation>
    <scope>NUCLEOTIDE SEQUENCE [LARGE SCALE GENOMIC DNA]</scope>
    <source>
        <strain evidence="4 5">DSM 5885</strain>
    </source>
</reference>
<dbReference type="AlphaFoldDB" id="A0A1G8JB59"/>
<dbReference type="Gene3D" id="3.40.1190.20">
    <property type="match status" value="1"/>
</dbReference>
<dbReference type="InterPro" id="IPR011611">
    <property type="entry name" value="PfkB_dom"/>
</dbReference>
<dbReference type="RefSeq" id="WP_091938903.1">
    <property type="nucleotide sequence ID" value="NZ_FNCY01000016.1"/>
</dbReference>
<dbReference type="OrthoDB" id="9775849at2"/>
<evidence type="ECO:0000313" key="5">
    <source>
        <dbReference type="Proteomes" id="UP000198607"/>
    </source>
</evidence>
<evidence type="ECO:0000259" key="3">
    <source>
        <dbReference type="Pfam" id="PF00294"/>
    </source>
</evidence>
<sequence length="313" mass="32756">MSGNKRPVAGAPLRMVTVGGLCLSSLYRVDEIPPVPGKALASGFFQVADGMALSAGFAFLRLGGQATVCARIGDDELGASIRRGLAGEGLDTSGLHSVPAAKTSQAAIIVDRRGDRLVVPFHDERVDKSPDWLPVGDIAQASILHCDARWVEGAEHAMRTARKFGVPTMIDGDVAPLEVLQRLVPLADYAVFSDAGLLLYAGVNDVETALRRVAAEHAGHVGASCGAEGYFWIEEGALQHVRAPRVEVVDTLSAGDVFHGALALALLEGRSMTAAARFACAAASLKCTRFGGRLGCPLRDEVEALVLATYGAA</sequence>
<gene>
    <name evidence="4" type="ORF">SAMN05660652_03164</name>
</gene>
<dbReference type="PANTHER" id="PTHR10584:SF157">
    <property type="entry name" value="SULFOFRUCTOSE KINASE"/>
    <property type="match status" value="1"/>
</dbReference>
<proteinExistence type="predicted"/>
<evidence type="ECO:0000256" key="2">
    <source>
        <dbReference type="ARBA" id="ARBA00022777"/>
    </source>
</evidence>
<dbReference type="PROSITE" id="PS00584">
    <property type="entry name" value="PFKB_KINASES_2"/>
    <property type="match status" value="1"/>
</dbReference>
<keyword evidence="1" id="KW-0808">Transferase</keyword>
<dbReference type="Proteomes" id="UP000198607">
    <property type="component" value="Unassembled WGS sequence"/>
</dbReference>
<evidence type="ECO:0000313" key="4">
    <source>
        <dbReference type="EMBL" id="SDI28508.1"/>
    </source>
</evidence>
<keyword evidence="2 4" id="KW-0418">Kinase</keyword>
<keyword evidence="5" id="KW-1185">Reference proteome</keyword>
<dbReference type="SUPFAM" id="SSF53613">
    <property type="entry name" value="Ribokinase-like"/>
    <property type="match status" value="1"/>
</dbReference>
<dbReference type="InterPro" id="IPR029056">
    <property type="entry name" value="Ribokinase-like"/>
</dbReference>
<dbReference type="PANTHER" id="PTHR10584">
    <property type="entry name" value="SUGAR KINASE"/>
    <property type="match status" value="1"/>
</dbReference>
<feature type="domain" description="Carbohydrate kinase PfkB" evidence="3">
    <location>
        <begin position="47"/>
        <end position="294"/>
    </location>
</feature>
<organism evidence="4 5">
    <name type="scientific">Propionivibrio dicarboxylicus</name>
    <dbReference type="NCBI Taxonomy" id="83767"/>
    <lineage>
        <taxon>Bacteria</taxon>
        <taxon>Pseudomonadati</taxon>
        <taxon>Pseudomonadota</taxon>
        <taxon>Betaproteobacteria</taxon>
        <taxon>Rhodocyclales</taxon>
        <taxon>Rhodocyclaceae</taxon>
        <taxon>Propionivibrio</taxon>
    </lineage>
</organism>
<dbReference type="Pfam" id="PF00294">
    <property type="entry name" value="PfkB"/>
    <property type="match status" value="1"/>
</dbReference>
<dbReference type="STRING" id="83767.SAMN05660652_03164"/>
<dbReference type="GO" id="GO:0005829">
    <property type="term" value="C:cytosol"/>
    <property type="evidence" value="ECO:0007669"/>
    <property type="project" value="TreeGrafter"/>
</dbReference>
<accession>A0A1G8JB59</accession>
<evidence type="ECO:0000256" key="1">
    <source>
        <dbReference type="ARBA" id="ARBA00022679"/>
    </source>
</evidence>
<name>A0A1G8JB59_9RHOO</name>
<dbReference type="GO" id="GO:0016301">
    <property type="term" value="F:kinase activity"/>
    <property type="evidence" value="ECO:0007669"/>
    <property type="project" value="UniProtKB-KW"/>
</dbReference>
<dbReference type="InterPro" id="IPR002173">
    <property type="entry name" value="Carboh/pur_kinase_PfkB_CS"/>
</dbReference>
<protein>
    <submittedName>
        <fullName evidence="4">Sugar or nucleoside kinase, ribokinase family</fullName>
    </submittedName>
</protein>